<gene>
    <name evidence="1" type="ORF">C0J27_01365</name>
</gene>
<dbReference type="InterPro" id="IPR036770">
    <property type="entry name" value="Ankyrin_rpt-contain_sf"/>
</dbReference>
<dbReference type="Gene3D" id="1.25.40.20">
    <property type="entry name" value="Ankyrin repeat-containing domain"/>
    <property type="match status" value="1"/>
</dbReference>
<name>A0A345ZAS9_9BACT</name>
<protein>
    <recommendedName>
        <fullName evidence="3">Ankyrin repeat domain-containing protein</fullName>
    </recommendedName>
</protein>
<evidence type="ECO:0008006" key="3">
    <source>
        <dbReference type="Google" id="ProtNLM"/>
    </source>
</evidence>
<evidence type="ECO:0000313" key="2">
    <source>
        <dbReference type="Proteomes" id="UP000254834"/>
    </source>
</evidence>
<dbReference type="SUPFAM" id="SSF48403">
    <property type="entry name" value="Ankyrin repeat"/>
    <property type="match status" value="1"/>
</dbReference>
<organism evidence="1 2">
    <name type="scientific">Candidatus Chromulinivorax destructor</name>
    <dbReference type="NCBI Taxonomy" id="2066483"/>
    <lineage>
        <taxon>Bacteria</taxon>
        <taxon>Candidatus Babelota</taxon>
        <taxon>Candidatus Babeliae</taxon>
        <taxon>Candidatus Babeliales</taxon>
        <taxon>Candidatus Chromulinivoraceae</taxon>
        <taxon>Candidatus Chromulinivorax</taxon>
    </lineage>
</organism>
<dbReference type="KEGG" id="cdes:C0J27_01365"/>
<dbReference type="Proteomes" id="UP000254834">
    <property type="component" value="Chromosome"/>
</dbReference>
<sequence length="345" mass="40428">MVIANQGIEQETTAIQVQELLAKKVKACKKYADFLAAIPDLNNQMLLDKVGIDLMQVVMSFLVIENFSQASNNDYVAWQQDREKKFLRAAVSWQHDDIEYIKENLRLDLWLHKFSHQYNAASSSTEKETPFYQHLDNVVRSTLNVESFTPSRLYEMQVTKKHFDLFCYMQQAANSPNYHNEIEVAALMLVCNQPVQHYLNPYQYSQVKDNRLVQAVEYFQSHSQSLYHQNSHDTNGRTLGHQAVVTFFIPVIHMLLQDGIDFTMMIQDKKTALDVVQSKALQPERNSCVKKCQKYYHVWQILDKAGIKNNTAFRPCPNKDTLENQQYQINRQYFFDNGRYEYEYS</sequence>
<proteinExistence type="predicted"/>
<accession>A0A345ZAS9</accession>
<evidence type="ECO:0000313" key="1">
    <source>
        <dbReference type="EMBL" id="AXK60396.1"/>
    </source>
</evidence>
<reference evidence="1 2" key="1">
    <citation type="submission" date="2017-12" db="EMBL/GenBank/DDBJ databases">
        <title>Chromulinavorax destructans is a abundant pathogen of dominant heterotrophic picoflagllates.</title>
        <authorList>
            <person name="Deeg C.M."/>
            <person name="Zimmer M."/>
            <person name="Suttle C.A."/>
        </authorList>
    </citation>
    <scope>NUCLEOTIDE SEQUENCE [LARGE SCALE GENOMIC DNA]</scope>
    <source>
        <strain evidence="1 2">SeV1</strain>
    </source>
</reference>
<dbReference type="EMBL" id="CP025544">
    <property type="protein sequence ID" value="AXK60396.1"/>
    <property type="molecule type" value="Genomic_DNA"/>
</dbReference>
<keyword evidence="2" id="KW-1185">Reference proteome</keyword>
<dbReference type="AlphaFoldDB" id="A0A345ZAS9"/>